<dbReference type="Pfam" id="PF01758">
    <property type="entry name" value="SBF"/>
    <property type="match status" value="1"/>
</dbReference>
<sequence length="286" mass="30398">MESNVLTQVFLPLSLAVIMFGMGITLKPIDFKRIFIFPKAVTLGLVNQLIILPAIAFGLIQLFGMQPELAVGMMILAACPGGATSNLITYLAKGDAALSVTLTAIASLVTVITIPIIVNFSIVYFIPGGEEQQLNVLNTVIAVLFITIIPVLLGMMVLKKAPLLAGNLERPFKIISTVFFVVIVVAALLKEKENIVNYFSQVGPVSLALNLATLGVGYFSARFLGLSIKQAKTISIESGIQNGTLGITIGATLLMNSTMTIPSAVYGLLMFLTSGILIYVGNKMGD</sequence>
<dbReference type="EMBL" id="JAUEPH010000001">
    <property type="protein sequence ID" value="MDN3202819.1"/>
    <property type="molecule type" value="Genomic_DNA"/>
</dbReference>
<accession>A0ABT7Y8J0</accession>
<dbReference type="InterPro" id="IPR038770">
    <property type="entry name" value="Na+/solute_symporter_sf"/>
</dbReference>
<dbReference type="RefSeq" id="WP_289998376.1">
    <property type="nucleotide sequence ID" value="NZ_JAUEPH010000001.1"/>
</dbReference>
<name>A0ABT7Y8J0_9BACT</name>
<evidence type="ECO:0000256" key="1">
    <source>
        <dbReference type="ARBA" id="ARBA00004141"/>
    </source>
</evidence>
<feature type="transmembrane region" description="Helical" evidence="5">
    <location>
        <begin position="6"/>
        <end position="29"/>
    </location>
</feature>
<evidence type="ECO:0000256" key="5">
    <source>
        <dbReference type="SAM" id="Phobius"/>
    </source>
</evidence>
<comment type="caution">
    <text evidence="6">The sequence shown here is derived from an EMBL/GenBank/DDBJ whole genome shotgun (WGS) entry which is preliminary data.</text>
</comment>
<feature type="transmembrane region" description="Helical" evidence="5">
    <location>
        <begin position="201"/>
        <end position="221"/>
    </location>
</feature>
<feature type="transmembrane region" description="Helical" evidence="5">
    <location>
        <begin position="233"/>
        <end position="255"/>
    </location>
</feature>
<feature type="transmembrane region" description="Helical" evidence="5">
    <location>
        <begin position="69"/>
        <end position="92"/>
    </location>
</feature>
<dbReference type="Proteomes" id="UP001171916">
    <property type="component" value="Unassembled WGS sequence"/>
</dbReference>
<dbReference type="InterPro" id="IPR002657">
    <property type="entry name" value="BilAc:Na_symport/Acr3"/>
</dbReference>
<evidence type="ECO:0000313" key="6">
    <source>
        <dbReference type="EMBL" id="MDN3202819.1"/>
    </source>
</evidence>
<keyword evidence="2 5" id="KW-0812">Transmembrane</keyword>
<evidence type="ECO:0000256" key="4">
    <source>
        <dbReference type="ARBA" id="ARBA00023136"/>
    </source>
</evidence>
<proteinExistence type="predicted"/>
<protein>
    <submittedName>
        <fullName evidence="6">Bile acid:sodium symporter family protein</fullName>
    </submittedName>
</protein>
<evidence type="ECO:0000256" key="3">
    <source>
        <dbReference type="ARBA" id="ARBA00022989"/>
    </source>
</evidence>
<dbReference type="Gene3D" id="1.20.1530.20">
    <property type="match status" value="1"/>
</dbReference>
<keyword evidence="3 5" id="KW-1133">Transmembrane helix</keyword>
<feature type="transmembrane region" description="Helical" evidence="5">
    <location>
        <begin position="139"/>
        <end position="158"/>
    </location>
</feature>
<feature type="transmembrane region" description="Helical" evidence="5">
    <location>
        <begin position="261"/>
        <end position="280"/>
    </location>
</feature>
<evidence type="ECO:0000256" key="2">
    <source>
        <dbReference type="ARBA" id="ARBA00022692"/>
    </source>
</evidence>
<dbReference type="PANTHER" id="PTHR10361:SF24">
    <property type="entry name" value="P3 PROTEIN"/>
    <property type="match status" value="1"/>
</dbReference>
<evidence type="ECO:0000313" key="7">
    <source>
        <dbReference type="Proteomes" id="UP001171916"/>
    </source>
</evidence>
<dbReference type="InterPro" id="IPR004710">
    <property type="entry name" value="Bilac:Na_transpt"/>
</dbReference>
<feature type="transmembrane region" description="Helical" evidence="5">
    <location>
        <begin position="41"/>
        <end position="63"/>
    </location>
</feature>
<comment type="subcellular location">
    <subcellularLocation>
        <location evidence="1">Membrane</location>
        <topology evidence="1">Multi-pass membrane protein</topology>
    </subcellularLocation>
</comment>
<keyword evidence="4 5" id="KW-0472">Membrane</keyword>
<reference evidence="6" key="1">
    <citation type="submission" date="2023-06" db="EMBL/GenBank/DDBJ databases">
        <title>Robiginitalea aurantiacus sp. nov. and Algoriphagus sediminis sp. nov., isolated from coastal sediment.</title>
        <authorList>
            <person name="Zhou Z.Y."/>
            <person name="An J."/>
            <person name="Jia Y.W."/>
            <person name="Du Z.J."/>
        </authorList>
    </citation>
    <scope>NUCLEOTIDE SEQUENCE</scope>
    <source>
        <strain evidence="6">C2-7</strain>
    </source>
</reference>
<organism evidence="6 7">
    <name type="scientific">Algoriphagus sediminis</name>
    <dbReference type="NCBI Taxonomy" id="3057113"/>
    <lineage>
        <taxon>Bacteria</taxon>
        <taxon>Pseudomonadati</taxon>
        <taxon>Bacteroidota</taxon>
        <taxon>Cytophagia</taxon>
        <taxon>Cytophagales</taxon>
        <taxon>Cyclobacteriaceae</taxon>
        <taxon>Algoriphagus</taxon>
    </lineage>
</organism>
<feature type="transmembrane region" description="Helical" evidence="5">
    <location>
        <begin position="170"/>
        <end position="189"/>
    </location>
</feature>
<gene>
    <name evidence="6" type="ORF">QVH07_01605</name>
</gene>
<dbReference type="PANTHER" id="PTHR10361">
    <property type="entry name" value="SODIUM-BILE ACID COTRANSPORTER"/>
    <property type="match status" value="1"/>
</dbReference>
<keyword evidence="7" id="KW-1185">Reference proteome</keyword>
<feature type="transmembrane region" description="Helical" evidence="5">
    <location>
        <begin position="104"/>
        <end position="127"/>
    </location>
</feature>